<feature type="compositionally biased region" description="Low complexity" evidence="1">
    <location>
        <begin position="244"/>
        <end position="253"/>
    </location>
</feature>
<comment type="caution">
    <text evidence="2">The sequence shown here is derived from an EMBL/GenBank/DDBJ whole genome shotgun (WGS) entry which is preliminary data.</text>
</comment>
<feature type="region of interest" description="Disordered" evidence="1">
    <location>
        <begin position="418"/>
        <end position="456"/>
    </location>
</feature>
<proteinExistence type="predicted"/>
<protein>
    <submittedName>
        <fullName evidence="2">Uncharacterized protein</fullName>
    </submittedName>
</protein>
<dbReference type="AlphaFoldDB" id="A0AAD3HHL9"/>
<feature type="region of interest" description="Disordered" evidence="1">
    <location>
        <begin position="502"/>
        <end position="537"/>
    </location>
</feature>
<organism evidence="2 3">
    <name type="scientific">Astrephomene gubernaculifera</name>
    <dbReference type="NCBI Taxonomy" id="47775"/>
    <lineage>
        <taxon>Eukaryota</taxon>
        <taxon>Viridiplantae</taxon>
        <taxon>Chlorophyta</taxon>
        <taxon>core chlorophytes</taxon>
        <taxon>Chlorophyceae</taxon>
        <taxon>CS clade</taxon>
        <taxon>Chlamydomonadales</taxon>
        <taxon>Astrephomenaceae</taxon>
        <taxon>Astrephomene</taxon>
    </lineage>
</organism>
<feature type="region of interest" description="Disordered" evidence="1">
    <location>
        <begin position="244"/>
        <end position="379"/>
    </location>
</feature>
<dbReference type="Proteomes" id="UP001054857">
    <property type="component" value="Unassembled WGS sequence"/>
</dbReference>
<evidence type="ECO:0000313" key="3">
    <source>
        <dbReference type="Proteomes" id="UP001054857"/>
    </source>
</evidence>
<dbReference type="EMBL" id="BMAR01000001">
    <property type="protein sequence ID" value="GFR40983.1"/>
    <property type="molecule type" value="Genomic_DNA"/>
</dbReference>
<sequence>MFMDMSHSHDGFALGFVERSAHLEEYTRMRPASAGSRPRSLLNKVANAAAAAQADDDPEPADAEPWVLEGWGDGPSVSEAAQQAALRLAPYAKNVPTTLVGLGAGGRRVLSAGPQGRSSPLKVSEARRKPGPGPPHAQGDRRASGPAGLATATVRRAPPLRDLDVGDESDVEPDTAAAAGAGSTSGYAHTLVHGQPPRGGPGQRGPPLAPTAATRQYHVALAQQAMQHPGGMAARIGRRDIASPAAPAAAPQPLWGTTANEAPSNSPRYRSLSAEAYHNSSGGAGTGAAAAAASSSRPGAPPALRGGAAAPSGAGAPPPHPQQHTHSHPPLPPQPPHGHLDPLSPTASRNRGAPGPSDPGVPADGRNRSSECQPPLRSSSFTSYAQAALTTGLDNIDIISAHLATSVNAFTTATPAQLQQAQAASQRSSSPNSSTAGAQVHPPPPPLPGLFPSGRKIGSFRADTGLCGWDPEGPSMQVQQIQLTPAQAASNVSLWIGPMAPGTGTSGLQVGTVSSGRGTSMPGNNQPPHRRDQLPSN</sequence>
<feature type="compositionally biased region" description="Polar residues" evidence="1">
    <location>
        <begin position="370"/>
        <end position="379"/>
    </location>
</feature>
<feature type="compositionally biased region" description="Polar residues" evidence="1">
    <location>
        <begin position="506"/>
        <end position="527"/>
    </location>
</feature>
<feature type="non-terminal residue" evidence="2">
    <location>
        <position position="537"/>
    </location>
</feature>
<gene>
    <name evidence="2" type="ORF">Agub_g1648</name>
</gene>
<feature type="compositionally biased region" description="Polar residues" evidence="1">
    <location>
        <begin position="255"/>
        <end position="268"/>
    </location>
</feature>
<feature type="region of interest" description="Disordered" evidence="1">
    <location>
        <begin position="28"/>
        <end position="62"/>
    </location>
</feature>
<feature type="compositionally biased region" description="Low complexity" evidence="1">
    <location>
        <begin position="418"/>
        <end position="436"/>
    </location>
</feature>
<reference evidence="2 3" key="1">
    <citation type="journal article" date="2021" name="Sci. Rep.">
        <title>Genome sequencing of the multicellular alga Astrephomene provides insights into convergent evolution of germ-soma differentiation.</title>
        <authorList>
            <person name="Yamashita S."/>
            <person name="Yamamoto K."/>
            <person name="Matsuzaki R."/>
            <person name="Suzuki S."/>
            <person name="Yamaguchi H."/>
            <person name="Hirooka S."/>
            <person name="Minakuchi Y."/>
            <person name="Miyagishima S."/>
            <person name="Kawachi M."/>
            <person name="Toyoda A."/>
            <person name="Nozaki H."/>
        </authorList>
    </citation>
    <scope>NUCLEOTIDE SEQUENCE [LARGE SCALE GENOMIC DNA]</scope>
    <source>
        <strain evidence="2 3">NIES-4017</strain>
    </source>
</reference>
<name>A0AAD3HHL9_9CHLO</name>
<feature type="region of interest" description="Disordered" evidence="1">
    <location>
        <begin position="110"/>
        <end position="210"/>
    </location>
</feature>
<feature type="compositionally biased region" description="Low complexity" evidence="1">
    <location>
        <begin position="287"/>
        <end position="315"/>
    </location>
</feature>
<feature type="compositionally biased region" description="Low complexity" evidence="1">
    <location>
        <begin position="175"/>
        <end position="186"/>
    </location>
</feature>
<keyword evidence="3" id="KW-1185">Reference proteome</keyword>
<accession>A0AAD3HHL9</accession>
<evidence type="ECO:0000313" key="2">
    <source>
        <dbReference type="EMBL" id="GFR40983.1"/>
    </source>
</evidence>
<evidence type="ECO:0000256" key="1">
    <source>
        <dbReference type="SAM" id="MobiDB-lite"/>
    </source>
</evidence>